<dbReference type="Proteomes" id="UP001224392">
    <property type="component" value="Unassembled WGS sequence"/>
</dbReference>
<proteinExistence type="predicted"/>
<protein>
    <submittedName>
        <fullName evidence="1">Uncharacterized protein</fullName>
    </submittedName>
</protein>
<accession>A0ABQ6LX94</accession>
<comment type="caution">
    <text evidence="1">The sequence shown here is derived from an EMBL/GenBank/DDBJ whole genome shotgun (WGS) entry which is preliminary data.</text>
</comment>
<organism evidence="1 2">
    <name type="scientific">Biformimicrobium ophioploci</name>
    <dbReference type="NCBI Taxonomy" id="3036711"/>
    <lineage>
        <taxon>Bacteria</taxon>
        <taxon>Pseudomonadati</taxon>
        <taxon>Pseudomonadota</taxon>
        <taxon>Gammaproteobacteria</taxon>
        <taxon>Cellvibrionales</taxon>
        <taxon>Microbulbiferaceae</taxon>
        <taxon>Biformimicrobium</taxon>
    </lineage>
</organism>
<name>A0ABQ6LX94_9GAMM</name>
<gene>
    <name evidence="1" type="ORF">MNKW57_10500</name>
</gene>
<keyword evidence="2" id="KW-1185">Reference proteome</keyword>
<sequence length="135" mass="15457">MMYLAEHHPDRVAGLAFMDMHLVMPGLENQEVKEHLEITSRAATDLGSDVWAILGSRHIYRPGFLSDGAARFGIPALWITSEIFGTRSIYEVQAGESSVQRRAEFAWKDKELKAYYQQLAADPEKRQRIHDHFAR</sequence>
<dbReference type="EMBL" id="BSYJ01000002">
    <property type="protein sequence ID" value="GMG86729.1"/>
    <property type="molecule type" value="Genomic_DNA"/>
</dbReference>
<evidence type="ECO:0000313" key="1">
    <source>
        <dbReference type="EMBL" id="GMG86729.1"/>
    </source>
</evidence>
<dbReference type="RefSeq" id="WP_285763294.1">
    <property type="nucleotide sequence ID" value="NZ_BSYJ01000002.1"/>
</dbReference>
<evidence type="ECO:0000313" key="2">
    <source>
        <dbReference type="Proteomes" id="UP001224392"/>
    </source>
</evidence>
<reference evidence="1 2" key="1">
    <citation type="submission" date="2023-04" db="EMBL/GenBank/DDBJ databases">
        <title>Marinobulbifer ophiurae gen. nov., sp. Nov., isolate from tissue of brittle star Ophioplocus japonicus.</title>
        <authorList>
            <person name="Kawano K."/>
            <person name="Sawayama S."/>
            <person name="Nakagawa S."/>
        </authorList>
    </citation>
    <scope>NUCLEOTIDE SEQUENCE [LARGE SCALE GENOMIC DNA]</scope>
    <source>
        <strain evidence="1 2">NKW57</strain>
    </source>
</reference>